<dbReference type="Proteomes" id="UP000439903">
    <property type="component" value="Unassembled WGS sequence"/>
</dbReference>
<evidence type="ECO:0000313" key="3">
    <source>
        <dbReference type="Proteomes" id="UP000439903"/>
    </source>
</evidence>
<dbReference type="EMBL" id="WTPW01001731">
    <property type="protein sequence ID" value="KAF0417820.1"/>
    <property type="molecule type" value="Genomic_DNA"/>
</dbReference>
<evidence type="ECO:0000313" key="2">
    <source>
        <dbReference type="EMBL" id="KAF0417820.1"/>
    </source>
</evidence>
<reference evidence="2 3" key="1">
    <citation type="journal article" date="2019" name="Environ. Microbiol.">
        <title>At the nexus of three kingdoms: the genome of the mycorrhizal fungus Gigaspora margarita provides insights into plant, endobacterial and fungal interactions.</title>
        <authorList>
            <person name="Venice F."/>
            <person name="Ghignone S."/>
            <person name="Salvioli di Fossalunga A."/>
            <person name="Amselem J."/>
            <person name="Novero M."/>
            <person name="Xianan X."/>
            <person name="Sedzielewska Toro K."/>
            <person name="Morin E."/>
            <person name="Lipzen A."/>
            <person name="Grigoriev I.V."/>
            <person name="Henrissat B."/>
            <person name="Martin F.M."/>
            <person name="Bonfante P."/>
        </authorList>
    </citation>
    <scope>NUCLEOTIDE SEQUENCE [LARGE SCALE GENOMIC DNA]</scope>
    <source>
        <strain evidence="2 3">BEG34</strain>
    </source>
</reference>
<organism evidence="2 3">
    <name type="scientific">Gigaspora margarita</name>
    <dbReference type="NCBI Taxonomy" id="4874"/>
    <lineage>
        <taxon>Eukaryota</taxon>
        <taxon>Fungi</taxon>
        <taxon>Fungi incertae sedis</taxon>
        <taxon>Mucoromycota</taxon>
        <taxon>Glomeromycotina</taxon>
        <taxon>Glomeromycetes</taxon>
        <taxon>Diversisporales</taxon>
        <taxon>Gigasporaceae</taxon>
        <taxon>Gigaspora</taxon>
    </lineage>
</organism>
<gene>
    <name evidence="2" type="ORF">F8M41_007306</name>
</gene>
<comment type="caution">
    <text evidence="2">The sequence shown here is derived from an EMBL/GenBank/DDBJ whole genome shotgun (WGS) entry which is preliminary data.</text>
</comment>
<protein>
    <submittedName>
        <fullName evidence="2">Uncharacterized protein</fullName>
    </submittedName>
</protein>
<proteinExistence type="predicted"/>
<dbReference type="AlphaFoldDB" id="A0A8H3X548"/>
<accession>A0A8H3X548</accession>
<name>A0A8H3X548_GIGMA</name>
<sequence length="99" mass="11082">MSTLQIKITNTGIKLKETQVAPMPKLGLNSQTNTNEVIDNIAHRPQLEMNTKLNAWSELAWQLPLTGQTQYHAQPQGNHDTMETESNCTIESTLTHAIQ</sequence>
<keyword evidence="3" id="KW-1185">Reference proteome</keyword>
<evidence type="ECO:0000256" key="1">
    <source>
        <dbReference type="SAM" id="MobiDB-lite"/>
    </source>
</evidence>
<feature type="region of interest" description="Disordered" evidence="1">
    <location>
        <begin position="71"/>
        <end position="99"/>
    </location>
</feature>